<gene>
    <name evidence="2" type="ORF">BP5796_06799</name>
</gene>
<evidence type="ECO:0000313" key="2">
    <source>
        <dbReference type="EMBL" id="RDW75978.1"/>
    </source>
</evidence>
<dbReference type="Proteomes" id="UP000256328">
    <property type="component" value="Unassembled WGS sequence"/>
</dbReference>
<evidence type="ECO:0000313" key="3">
    <source>
        <dbReference type="Proteomes" id="UP000256328"/>
    </source>
</evidence>
<reference evidence="2 3" key="1">
    <citation type="journal article" date="2018" name="IMA Fungus">
        <title>IMA Genome-F 9: Draft genome sequence of Annulohypoxylon stygium, Aspergillus mulundensis, Berkeleyomyces basicola (syn. Thielaviopsis basicola), Ceratocystis smalleyi, two Cercospora beticola strains, Coleophoma cylindrospora, Fusarium fracticaudum, Phialophora cf. hyalina, and Morchella septimelata.</title>
        <authorList>
            <person name="Wingfield B.D."/>
            <person name="Bills G.F."/>
            <person name="Dong Y."/>
            <person name="Huang W."/>
            <person name="Nel W.J."/>
            <person name="Swalarsk-Parry B.S."/>
            <person name="Vaghefi N."/>
            <person name="Wilken P.M."/>
            <person name="An Z."/>
            <person name="de Beer Z.W."/>
            <person name="De Vos L."/>
            <person name="Chen L."/>
            <person name="Duong T.A."/>
            <person name="Gao Y."/>
            <person name="Hammerbacher A."/>
            <person name="Kikkert J.R."/>
            <person name="Li Y."/>
            <person name="Li H."/>
            <person name="Li K."/>
            <person name="Li Q."/>
            <person name="Liu X."/>
            <person name="Ma X."/>
            <person name="Naidoo K."/>
            <person name="Pethybridge S.J."/>
            <person name="Sun J."/>
            <person name="Steenkamp E.T."/>
            <person name="van der Nest M.A."/>
            <person name="van Wyk S."/>
            <person name="Wingfield M.J."/>
            <person name="Xiong C."/>
            <person name="Yue Q."/>
            <person name="Zhang X."/>
        </authorList>
    </citation>
    <scope>NUCLEOTIDE SEQUENCE [LARGE SCALE GENOMIC DNA]</scope>
    <source>
        <strain evidence="2 3">BP5796</strain>
    </source>
</reference>
<accession>A0A3D8RPU8</accession>
<comment type="caution">
    <text evidence="2">The sequence shown here is derived from an EMBL/GenBank/DDBJ whole genome shotgun (WGS) entry which is preliminary data.</text>
</comment>
<dbReference type="PANTHER" id="PTHR43798">
    <property type="entry name" value="MONOACYLGLYCEROL LIPASE"/>
    <property type="match status" value="1"/>
</dbReference>
<dbReference type="InterPro" id="IPR000073">
    <property type="entry name" value="AB_hydrolase_1"/>
</dbReference>
<dbReference type="InterPro" id="IPR050266">
    <property type="entry name" value="AB_hydrolase_sf"/>
</dbReference>
<dbReference type="Pfam" id="PF12697">
    <property type="entry name" value="Abhydrolase_6"/>
    <property type="match status" value="1"/>
</dbReference>
<dbReference type="PANTHER" id="PTHR43798:SF33">
    <property type="entry name" value="HYDROLASE, PUTATIVE (AFU_ORTHOLOGUE AFUA_2G14860)-RELATED"/>
    <property type="match status" value="1"/>
</dbReference>
<dbReference type="SUPFAM" id="SSF53474">
    <property type="entry name" value="alpha/beta-Hydrolases"/>
    <property type="match status" value="1"/>
</dbReference>
<feature type="domain" description="AB hydrolase-1" evidence="1">
    <location>
        <begin position="30"/>
        <end position="248"/>
    </location>
</feature>
<dbReference type="EMBL" id="PDLN01000009">
    <property type="protein sequence ID" value="RDW75978.1"/>
    <property type="molecule type" value="Genomic_DNA"/>
</dbReference>
<evidence type="ECO:0000259" key="1">
    <source>
        <dbReference type="Pfam" id="PF12697"/>
    </source>
</evidence>
<sequence length="272" mass="30105">MKKGYIDLPEGQLHYRSLPASSASGTKSPIVFLHKSASSSISWTKLMHHYSNLGYDTYAPDFPGFGQSFDPVVSEDSPLTTAWYVHVLVSAFRKLGLKRYHVVGHHSGAVLAVEMAVLYEDEVESITLIGPTVMTAAERAAMKEMYFAPFNAPVADGSHLLKTWDYLKYMGAAGDLELLQREVLDHVRAWKGRNQIYGAVWAQDGQDLYTRCKRPILVMCAKDDVLFKFFHHITEMRSDVKAVVVKGANFTPDLDVEGITGALDGFLIGGGT</sequence>
<dbReference type="OrthoDB" id="408373at2759"/>
<dbReference type="InterPro" id="IPR029058">
    <property type="entry name" value="AB_hydrolase_fold"/>
</dbReference>
<name>A0A3D8RPU8_9HELO</name>
<dbReference type="GO" id="GO:0016020">
    <property type="term" value="C:membrane"/>
    <property type="evidence" value="ECO:0007669"/>
    <property type="project" value="TreeGrafter"/>
</dbReference>
<dbReference type="AlphaFoldDB" id="A0A3D8RPU8"/>
<proteinExistence type="predicted"/>
<protein>
    <recommendedName>
        <fullName evidence="1">AB hydrolase-1 domain-containing protein</fullName>
    </recommendedName>
</protein>
<dbReference type="Gene3D" id="3.40.50.1820">
    <property type="entry name" value="alpha/beta hydrolase"/>
    <property type="match status" value="1"/>
</dbReference>
<organism evidence="2 3">
    <name type="scientific">Coleophoma crateriformis</name>
    <dbReference type="NCBI Taxonomy" id="565419"/>
    <lineage>
        <taxon>Eukaryota</taxon>
        <taxon>Fungi</taxon>
        <taxon>Dikarya</taxon>
        <taxon>Ascomycota</taxon>
        <taxon>Pezizomycotina</taxon>
        <taxon>Leotiomycetes</taxon>
        <taxon>Helotiales</taxon>
        <taxon>Dermateaceae</taxon>
        <taxon>Coleophoma</taxon>
    </lineage>
</organism>
<keyword evidence="3" id="KW-1185">Reference proteome</keyword>